<evidence type="ECO:0000313" key="3">
    <source>
        <dbReference type="Proteomes" id="UP001172083"/>
    </source>
</evidence>
<dbReference type="PANTHER" id="PTHR43364:SF18">
    <property type="entry name" value="OXIDOREDUCTASE"/>
    <property type="match status" value="1"/>
</dbReference>
<dbReference type="Gene3D" id="3.20.20.100">
    <property type="entry name" value="NADP-dependent oxidoreductase domain"/>
    <property type="match status" value="1"/>
</dbReference>
<dbReference type="PANTHER" id="PTHR43364">
    <property type="entry name" value="NADH-SPECIFIC METHYLGLYOXAL REDUCTASE-RELATED"/>
    <property type="match status" value="1"/>
</dbReference>
<evidence type="ECO:0000313" key="2">
    <source>
        <dbReference type="EMBL" id="MDN5214387.1"/>
    </source>
</evidence>
<feature type="domain" description="NADP-dependent oxidoreductase" evidence="1">
    <location>
        <begin position="15"/>
        <end position="316"/>
    </location>
</feature>
<comment type="caution">
    <text evidence="2">The sequence shown here is derived from an EMBL/GenBank/DDBJ whole genome shotgun (WGS) entry which is preliminary data.</text>
</comment>
<protein>
    <submittedName>
        <fullName evidence="2">Aldo/keto reductase</fullName>
    </submittedName>
</protein>
<dbReference type="EMBL" id="JAUJEB010000004">
    <property type="protein sequence ID" value="MDN5214387.1"/>
    <property type="molecule type" value="Genomic_DNA"/>
</dbReference>
<reference evidence="2" key="1">
    <citation type="submission" date="2023-06" db="EMBL/GenBank/DDBJ databases">
        <title>Genomic of Agaribacillus aureum.</title>
        <authorList>
            <person name="Wang G."/>
        </authorList>
    </citation>
    <scope>NUCLEOTIDE SEQUENCE</scope>
    <source>
        <strain evidence="2">BMA12</strain>
    </source>
</reference>
<evidence type="ECO:0000259" key="1">
    <source>
        <dbReference type="Pfam" id="PF00248"/>
    </source>
</evidence>
<dbReference type="InterPro" id="IPR050523">
    <property type="entry name" value="AKR_Detox_Biosynth"/>
</dbReference>
<sequence>MKYRTLGNTGLMVSELCMGTMTFGGDGIFKFIGALGQQDANALVDKALDAGINFFDTADSYAMHQSEQMLGKALGDRRKEVIVATKARFRMNDNVNAVGLTRHHLFNQVEKSLQALNTDYIDLFQIHSVDPITPLEETLRALNDLVQQGKVRYIGYSNLTAWQAMKALSISRQHGWNEFKSAQVYYSIAGRELERSTVPFALDQSIAILPWSPLAGGFLSGKFTRENQSAEGSRRTDFDFPPIDKEKAFDIVEVMRDIADNKNVSVPQIALAWLLHKPGVTSVIIGAKKMSQLEDNLKSVDVSLNAEEMTRLDEVSQLGLEYPGWFGLSPSDRMPGERGWSQQE</sequence>
<dbReference type="Pfam" id="PF00248">
    <property type="entry name" value="Aldo_ket_red"/>
    <property type="match status" value="1"/>
</dbReference>
<dbReference type="InterPro" id="IPR023210">
    <property type="entry name" value="NADP_OxRdtase_dom"/>
</dbReference>
<accession>A0ABT8L9E8</accession>
<organism evidence="2 3">
    <name type="scientific">Agaribacillus aureus</name>
    <dbReference type="NCBI Taxonomy" id="3051825"/>
    <lineage>
        <taxon>Bacteria</taxon>
        <taxon>Pseudomonadati</taxon>
        <taxon>Bacteroidota</taxon>
        <taxon>Cytophagia</taxon>
        <taxon>Cytophagales</taxon>
        <taxon>Splendidivirgaceae</taxon>
        <taxon>Agaribacillus</taxon>
    </lineage>
</organism>
<proteinExistence type="predicted"/>
<dbReference type="PRINTS" id="PR00069">
    <property type="entry name" value="ALDKETRDTASE"/>
</dbReference>
<dbReference type="SUPFAM" id="SSF51430">
    <property type="entry name" value="NAD(P)-linked oxidoreductase"/>
    <property type="match status" value="1"/>
</dbReference>
<gene>
    <name evidence="2" type="ORF">QQ020_20070</name>
</gene>
<keyword evidence="3" id="KW-1185">Reference proteome</keyword>
<dbReference type="InterPro" id="IPR020471">
    <property type="entry name" value="AKR"/>
</dbReference>
<dbReference type="Proteomes" id="UP001172083">
    <property type="component" value="Unassembled WGS sequence"/>
</dbReference>
<dbReference type="InterPro" id="IPR036812">
    <property type="entry name" value="NAD(P)_OxRdtase_dom_sf"/>
</dbReference>
<name>A0ABT8L9E8_9BACT</name>
<dbReference type="CDD" id="cd19091">
    <property type="entry name" value="AKR_PsAKR"/>
    <property type="match status" value="1"/>
</dbReference>
<dbReference type="RefSeq" id="WP_346759721.1">
    <property type="nucleotide sequence ID" value="NZ_JAUJEB010000004.1"/>
</dbReference>